<proteinExistence type="predicted"/>
<gene>
    <name evidence="1" type="ORF">DARMORV10_C04P41020.1</name>
</gene>
<organism evidence="1">
    <name type="scientific">Brassica napus</name>
    <name type="common">Rape</name>
    <dbReference type="NCBI Taxonomy" id="3708"/>
    <lineage>
        <taxon>Eukaryota</taxon>
        <taxon>Viridiplantae</taxon>
        <taxon>Streptophyta</taxon>
        <taxon>Embryophyta</taxon>
        <taxon>Tracheophyta</taxon>
        <taxon>Spermatophyta</taxon>
        <taxon>Magnoliopsida</taxon>
        <taxon>eudicotyledons</taxon>
        <taxon>Gunneridae</taxon>
        <taxon>Pentapetalae</taxon>
        <taxon>rosids</taxon>
        <taxon>malvids</taxon>
        <taxon>Brassicales</taxon>
        <taxon>Brassicaceae</taxon>
        <taxon>Brassiceae</taxon>
        <taxon>Brassica</taxon>
    </lineage>
</organism>
<evidence type="ECO:0000313" key="1">
    <source>
        <dbReference type="EMBL" id="CAF1855867.1"/>
    </source>
</evidence>
<dbReference type="Proteomes" id="UP001295469">
    <property type="component" value="Chromosome C04"/>
</dbReference>
<dbReference type="EMBL" id="HG994368">
    <property type="protein sequence ID" value="CAF1855867.1"/>
    <property type="molecule type" value="Genomic_DNA"/>
</dbReference>
<dbReference type="AlphaFoldDB" id="A0A816JQP4"/>
<dbReference type="Gene3D" id="2.40.50.140">
    <property type="entry name" value="Nucleic acid-binding proteins"/>
    <property type="match status" value="1"/>
</dbReference>
<dbReference type="SUPFAM" id="SSF50249">
    <property type="entry name" value="Nucleic acid-binding proteins"/>
    <property type="match status" value="1"/>
</dbReference>
<sequence>LPQNDTAITPFDQNSNSKAIKTPKVDWNEVDVKSISEILVAMKIQIGAGSILVMTGITNVPSKLYKLHIVVWNDSGTCKLMLLDTEAEAIVGCKAVELWDGSYDEIEDPEILPEPIKELVGQSFCFGISLEK</sequence>
<feature type="non-terminal residue" evidence="1">
    <location>
        <position position="132"/>
    </location>
</feature>
<reference evidence="1" key="1">
    <citation type="submission" date="2021-01" db="EMBL/GenBank/DDBJ databases">
        <authorList>
            <consortium name="Genoscope - CEA"/>
            <person name="William W."/>
        </authorList>
    </citation>
    <scope>NUCLEOTIDE SEQUENCE</scope>
</reference>
<accession>A0A816JQP4</accession>
<name>A0A816JQP4_BRANA</name>
<dbReference type="InterPro" id="IPR012340">
    <property type="entry name" value="NA-bd_OB-fold"/>
</dbReference>
<protein>
    <submittedName>
        <fullName evidence="1">(rape) hypothetical protein</fullName>
    </submittedName>
</protein>